<dbReference type="NCBIfam" id="NF010552">
    <property type="entry name" value="PRK13946.1"/>
    <property type="match status" value="1"/>
</dbReference>
<evidence type="ECO:0000256" key="1">
    <source>
        <dbReference type="ARBA" id="ARBA00022605"/>
    </source>
</evidence>
<dbReference type="EMBL" id="CP006604">
    <property type="protein sequence ID" value="AHA28333.1"/>
    <property type="molecule type" value="Genomic_DNA"/>
</dbReference>
<comment type="subcellular location">
    <subcellularLocation>
        <location evidence="7">Cytoplasm</location>
    </subcellularLocation>
</comment>
<dbReference type="PANTHER" id="PTHR21087">
    <property type="entry name" value="SHIKIMATE KINASE"/>
    <property type="match status" value="1"/>
</dbReference>
<comment type="pathway">
    <text evidence="7">Metabolic intermediate biosynthesis; chorismate biosynthesis; chorismate from D-erythrose 4-phosphate and phosphoenolpyruvate: step 5/7.</text>
</comment>
<feature type="binding site" evidence="7">
    <location>
        <begin position="33"/>
        <end position="38"/>
    </location>
    <ligand>
        <name>ATP</name>
        <dbReference type="ChEBI" id="CHEBI:30616"/>
    </ligand>
</feature>
<dbReference type="InterPro" id="IPR027417">
    <property type="entry name" value="P-loop_NTPase"/>
</dbReference>
<keyword evidence="4 7" id="KW-0418">Kinase</keyword>
<dbReference type="HAMAP" id="MF_00109">
    <property type="entry name" value="Shikimate_kinase"/>
    <property type="match status" value="1"/>
</dbReference>
<comment type="similarity">
    <text evidence="7">Belongs to the shikimate kinase family.</text>
</comment>
<feature type="binding site" evidence="7">
    <location>
        <position position="140"/>
    </location>
    <ligand>
        <name>ATP</name>
        <dbReference type="ChEBI" id="CHEBI:30616"/>
    </ligand>
</feature>
<dbReference type="Gene3D" id="3.40.50.300">
    <property type="entry name" value="P-loop containing nucleotide triphosphate hydrolases"/>
    <property type="match status" value="1"/>
</dbReference>
<comment type="caution">
    <text evidence="7">Lacks conserved residue(s) required for the propagation of feature annotation.</text>
</comment>
<comment type="function">
    <text evidence="7">Catalyzes the specific phosphorylation of the 3-hydroxyl group of shikimic acid using ATP as a cosubstrate.</text>
</comment>
<feature type="binding site" evidence="7">
    <location>
        <position position="55"/>
    </location>
    <ligand>
        <name>substrate</name>
    </ligand>
</feature>
<dbReference type="GO" id="GO:0000287">
    <property type="term" value="F:magnesium ion binding"/>
    <property type="evidence" value="ECO:0007669"/>
    <property type="project" value="UniProtKB-UniRule"/>
</dbReference>
<reference evidence="8 9" key="1">
    <citation type="journal article" date="2014" name="Mol. Plant Microbe Interact.">
        <title>The complete genome sequence of Candidatus Liberibacter americanus, associated with citrus Huanglongbing.</title>
        <authorList>
            <person name="Wulff N.A."/>
            <person name="Zhang S."/>
            <person name="Setubal J.C."/>
            <person name="Almeida N.F."/>
            <person name="Martins E.C."/>
            <person name="Harakava R."/>
            <person name="Kumar D."/>
            <person name="Rangel L.T."/>
            <person name="Foissac X."/>
            <person name="Bove J."/>
            <person name="Gabriel D.W."/>
        </authorList>
    </citation>
    <scope>NUCLEOTIDE SEQUENCE [LARGE SCALE GENOMIC DNA]</scope>
    <source>
        <strain evidence="8 9">Sao Paulo</strain>
    </source>
</reference>
<accession>U6B5X3</accession>
<dbReference type="eggNOG" id="COG0703">
    <property type="taxonomic scope" value="Bacteria"/>
</dbReference>
<dbReference type="Proteomes" id="UP000017862">
    <property type="component" value="Chromosome"/>
</dbReference>
<evidence type="ECO:0000256" key="3">
    <source>
        <dbReference type="ARBA" id="ARBA00022741"/>
    </source>
</evidence>
<evidence type="ECO:0000313" key="8">
    <source>
        <dbReference type="EMBL" id="AHA28333.1"/>
    </source>
</evidence>
<evidence type="ECO:0000256" key="2">
    <source>
        <dbReference type="ARBA" id="ARBA00022679"/>
    </source>
</evidence>
<dbReference type="GO" id="GO:0005524">
    <property type="term" value="F:ATP binding"/>
    <property type="evidence" value="ECO:0007669"/>
    <property type="project" value="UniProtKB-UniRule"/>
</dbReference>
<keyword evidence="5 7" id="KW-0067">ATP-binding</keyword>
<keyword evidence="7" id="KW-0963">Cytoplasm</keyword>
<dbReference type="HOGENOM" id="CLU_057607_2_0_5"/>
<keyword evidence="2 7" id="KW-0808">Transferase</keyword>
<keyword evidence="7" id="KW-0460">Magnesium</keyword>
<dbReference type="PANTHER" id="PTHR21087:SF16">
    <property type="entry name" value="SHIKIMATE KINASE 1, CHLOROPLASTIC"/>
    <property type="match status" value="1"/>
</dbReference>
<dbReference type="KEGG" id="lar:lam_1005"/>
<proteinExistence type="inferred from homology"/>
<dbReference type="GO" id="GO:0005829">
    <property type="term" value="C:cytosol"/>
    <property type="evidence" value="ECO:0007669"/>
    <property type="project" value="TreeGrafter"/>
</dbReference>
<evidence type="ECO:0000256" key="7">
    <source>
        <dbReference type="HAMAP-Rule" id="MF_00109"/>
    </source>
</evidence>
<gene>
    <name evidence="7 8" type="primary">aroK</name>
    <name evidence="8" type="ORF">lam_1005</name>
</gene>
<comment type="cofactor">
    <cofactor evidence="7">
        <name>Mg(2+)</name>
        <dbReference type="ChEBI" id="CHEBI:18420"/>
    </cofactor>
    <text evidence="7">Binds 1 Mg(2+) ion per subunit.</text>
</comment>
<evidence type="ECO:0000256" key="6">
    <source>
        <dbReference type="ARBA" id="ARBA00023141"/>
    </source>
</evidence>
<dbReference type="PATRIC" id="fig|1261131.3.peg.965"/>
<dbReference type="EC" id="2.7.1.71" evidence="7"/>
<dbReference type="AlphaFoldDB" id="U6B5X3"/>
<comment type="catalytic activity">
    <reaction evidence="7">
        <text>shikimate + ATP = 3-phosphoshikimate + ADP + H(+)</text>
        <dbReference type="Rhea" id="RHEA:13121"/>
        <dbReference type="ChEBI" id="CHEBI:15378"/>
        <dbReference type="ChEBI" id="CHEBI:30616"/>
        <dbReference type="ChEBI" id="CHEBI:36208"/>
        <dbReference type="ChEBI" id="CHEBI:145989"/>
        <dbReference type="ChEBI" id="CHEBI:456216"/>
        <dbReference type="EC" id="2.7.1.71"/>
    </reaction>
</comment>
<keyword evidence="7" id="KW-0479">Metal-binding</keyword>
<sequence length="193" mass="22083">MIFRIKKDSHIYRDSHIRSTLSKKNFVLVGLMGAGKTTVGSIMSSIIKIPFVDVDHEIEKLSSMSIEDFFNYHGEDAFRDLELRVTKFFLQGTNRIIALGGGGFINDEIREYILEKGITLWLQANFDILWNRINNSLDKRPLLNLSDPKETLRKLMESRNSIYAKADMVLVSSDLSIEETVDNAISKLADYNF</sequence>
<dbReference type="RefSeq" id="WP_007556572.1">
    <property type="nucleotide sequence ID" value="NC_022793.1"/>
</dbReference>
<protein>
    <recommendedName>
        <fullName evidence="7">Shikimate kinase</fullName>
        <shortName evidence="7">SK</shortName>
        <ecNumber evidence="7">2.7.1.71</ecNumber>
    </recommendedName>
</protein>
<dbReference type="InterPro" id="IPR000623">
    <property type="entry name" value="Shikimate_kinase/TSH1"/>
</dbReference>
<dbReference type="GO" id="GO:0009073">
    <property type="term" value="P:aromatic amino acid family biosynthetic process"/>
    <property type="evidence" value="ECO:0007669"/>
    <property type="project" value="UniProtKB-KW"/>
</dbReference>
<organism evidence="8 9">
    <name type="scientific">Candidatus Liberibacter americanus str. Sao Paulo</name>
    <dbReference type="NCBI Taxonomy" id="1261131"/>
    <lineage>
        <taxon>Bacteria</taxon>
        <taxon>Pseudomonadati</taxon>
        <taxon>Pseudomonadota</taxon>
        <taxon>Alphaproteobacteria</taxon>
        <taxon>Hyphomicrobiales</taxon>
        <taxon>Rhizobiaceae</taxon>
        <taxon>Liberibacter</taxon>
    </lineage>
</organism>
<evidence type="ECO:0000256" key="5">
    <source>
        <dbReference type="ARBA" id="ARBA00022840"/>
    </source>
</evidence>
<dbReference type="Pfam" id="PF01202">
    <property type="entry name" value="SKI"/>
    <property type="match status" value="1"/>
</dbReference>
<dbReference type="GO" id="GO:0004765">
    <property type="term" value="F:shikimate kinase activity"/>
    <property type="evidence" value="ECO:0007669"/>
    <property type="project" value="UniProtKB-UniRule"/>
</dbReference>
<dbReference type="UniPathway" id="UPA00053">
    <property type="reaction ID" value="UER00088"/>
</dbReference>
<dbReference type="SUPFAM" id="SSF52540">
    <property type="entry name" value="P-loop containing nucleoside triphosphate hydrolases"/>
    <property type="match status" value="1"/>
</dbReference>
<feature type="binding site" evidence="7">
    <location>
        <position position="159"/>
    </location>
    <ligand>
        <name>substrate</name>
    </ligand>
</feature>
<keyword evidence="1 7" id="KW-0028">Amino-acid biosynthesis</keyword>
<dbReference type="InterPro" id="IPR031322">
    <property type="entry name" value="Shikimate/glucono_kinase"/>
</dbReference>
<evidence type="ECO:0000313" key="9">
    <source>
        <dbReference type="Proteomes" id="UP000017862"/>
    </source>
</evidence>
<keyword evidence="9" id="KW-1185">Reference proteome</keyword>
<evidence type="ECO:0000256" key="4">
    <source>
        <dbReference type="ARBA" id="ARBA00022777"/>
    </source>
</evidence>
<dbReference type="GO" id="GO:0009423">
    <property type="term" value="P:chorismate biosynthetic process"/>
    <property type="evidence" value="ECO:0007669"/>
    <property type="project" value="UniProtKB-UniRule"/>
</dbReference>
<comment type="subunit">
    <text evidence="7">Monomer.</text>
</comment>
<feature type="binding site" evidence="7">
    <location>
        <position position="79"/>
    </location>
    <ligand>
        <name>substrate</name>
    </ligand>
</feature>
<name>U6B5X3_9HYPH</name>
<dbReference type="GO" id="GO:0008652">
    <property type="term" value="P:amino acid biosynthetic process"/>
    <property type="evidence" value="ECO:0007669"/>
    <property type="project" value="UniProtKB-KW"/>
</dbReference>
<keyword evidence="6 7" id="KW-0057">Aromatic amino acid biosynthesis</keyword>
<feature type="binding site" evidence="7">
    <location>
        <position position="37"/>
    </location>
    <ligand>
        <name>Mg(2+)</name>
        <dbReference type="ChEBI" id="CHEBI:18420"/>
    </ligand>
</feature>
<dbReference type="PRINTS" id="PR01100">
    <property type="entry name" value="SHIKIMTKNASE"/>
</dbReference>
<keyword evidence="3 7" id="KW-0547">Nucleotide-binding</keyword>
<dbReference type="CDD" id="cd00464">
    <property type="entry name" value="SK"/>
    <property type="match status" value="1"/>
</dbReference>
<dbReference type="STRING" id="1261131.lam_1005"/>
<feature type="binding site" evidence="7">
    <location>
        <position position="101"/>
    </location>
    <ligand>
        <name>substrate</name>
    </ligand>
</feature>